<dbReference type="GO" id="GO:0045893">
    <property type="term" value="P:positive regulation of DNA-templated transcription"/>
    <property type="evidence" value="ECO:0007669"/>
    <property type="project" value="TreeGrafter"/>
</dbReference>
<evidence type="ECO:0000256" key="3">
    <source>
        <dbReference type="SAM" id="MobiDB-lite"/>
    </source>
</evidence>
<dbReference type="Gene3D" id="1.20.1270.290">
    <property type="match status" value="1"/>
</dbReference>
<feature type="compositionally biased region" description="Basic and acidic residues" evidence="3">
    <location>
        <begin position="162"/>
        <end position="178"/>
    </location>
</feature>
<dbReference type="HOGENOM" id="CLU_036086_0_0_1"/>
<dbReference type="PROSITE" id="PS51037">
    <property type="entry name" value="YEATS"/>
    <property type="match status" value="1"/>
</dbReference>
<proteinExistence type="predicted"/>
<comment type="subcellular location">
    <subcellularLocation>
        <location evidence="2">Nucleus</location>
    </subcellularLocation>
</comment>
<feature type="region of interest" description="Disordered" evidence="3">
    <location>
        <begin position="147"/>
        <end position="398"/>
    </location>
</feature>
<dbReference type="GeneTree" id="ENSGT00940000158800"/>
<dbReference type="InterPro" id="IPR055129">
    <property type="entry name" value="YEATS_dom"/>
</dbReference>
<evidence type="ECO:0000259" key="4">
    <source>
        <dbReference type="PROSITE" id="PS51037"/>
    </source>
</evidence>
<dbReference type="InterPro" id="IPR038704">
    <property type="entry name" value="YEAST_sf"/>
</dbReference>
<feature type="compositionally biased region" description="Low complexity" evidence="3">
    <location>
        <begin position="271"/>
        <end position="283"/>
    </location>
</feature>
<dbReference type="PANTHER" id="PTHR47827">
    <property type="entry name" value="AHD DOMAIN-CONTAINING PROTEIN"/>
    <property type="match status" value="1"/>
</dbReference>
<reference evidence="5" key="2">
    <citation type="submission" date="2025-09" db="UniProtKB">
        <authorList>
            <consortium name="Ensembl"/>
        </authorList>
    </citation>
    <scope>IDENTIFICATION</scope>
</reference>
<feature type="compositionally biased region" description="Pro residues" evidence="3">
    <location>
        <begin position="297"/>
        <end position="310"/>
    </location>
</feature>
<reference evidence="5" key="1">
    <citation type="submission" date="2025-08" db="UniProtKB">
        <authorList>
            <consortium name="Ensembl"/>
        </authorList>
    </citation>
    <scope>IDENTIFICATION</scope>
</reference>
<feature type="compositionally biased region" description="Pro residues" evidence="3">
    <location>
        <begin position="366"/>
        <end position="378"/>
    </location>
</feature>
<dbReference type="InterPro" id="IPR040930">
    <property type="entry name" value="AF-9_AHD"/>
</dbReference>
<dbReference type="Pfam" id="PF17793">
    <property type="entry name" value="AHD"/>
    <property type="match status" value="1"/>
</dbReference>
<evidence type="ECO:0000256" key="1">
    <source>
        <dbReference type="ARBA" id="ARBA00023242"/>
    </source>
</evidence>
<sequence>VVQVGPVQVKLELGHRATARRRPTPEGFTHDWCVSVRGPDGAAINHFVEKVVFHLHESFAKPKRVCREPPYKVEESGYAGFILPIEVYFKNKEEPRKVKFDYDLFLHLEGQPPVNHLRCEKLTFSNPPSDFRRRLLKAGGMMVSPDGMAVLSAPPEVPSSSHLEHRKPTASLHVKDFSKPIASLKPPKPFKGHKEKPSESKDYKAPASSDGPSRESVKKAAASRVHKPRDEPQPPPPATPLPKAPSKEPKALYREPPVERISKAKDKLNSTAAAATTTTTAAAISDRQQPDRGVPKPIIPPPSSYRPPSTPISAQSERSFPEPLSVSPSEDEQEPPSAPKSSRCHCPRPSQYVPSVCSRETRSSSPSPPLSSPSPPLSSPSLPLSSHSPPLSSHSSGPVLRRVRSLTELAVLRESLCSNLVQSSKKNSNCENYQKWSCTEHHLREQGCIEKYSDPSHHMMPNSAIVNNTGERRSSDPKPWSCTQEVTSSGLDYDKAYMEELVRLHRRLMMLRERSTLQQVVNLIEETGHFQVTSTTFDFDLFSLDQAIVRKLQSYLGPT</sequence>
<evidence type="ECO:0000313" key="5">
    <source>
        <dbReference type="Ensembl" id="ENSPMAP00000009737.1"/>
    </source>
</evidence>
<dbReference type="PANTHER" id="PTHR47827:SF3">
    <property type="entry name" value="AF-9 ANC1 HOMOLOGY DOMAIN-CONTAINING PROTEIN"/>
    <property type="match status" value="1"/>
</dbReference>
<dbReference type="Ensembl" id="ENSPMAT00000009778.1">
    <property type="protein sequence ID" value="ENSPMAP00000009737.1"/>
    <property type="gene ID" value="ENSPMAG00000008836.1"/>
</dbReference>
<dbReference type="CDD" id="cd16906">
    <property type="entry name" value="YEATS_AF-9_like"/>
    <property type="match status" value="1"/>
</dbReference>
<dbReference type="Pfam" id="PF03366">
    <property type="entry name" value="YEATS"/>
    <property type="match status" value="1"/>
</dbReference>
<name>S4RWZ7_PETMA</name>
<feature type="compositionally biased region" description="Pro residues" evidence="3">
    <location>
        <begin position="233"/>
        <end position="243"/>
    </location>
</feature>
<feature type="compositionally biased region" description="Low complexity" evidence="3">
    <location>
        <begin position="379"/>
        <end position="396"/>
    </location>
</feature>
<dbReference type="InterPro" id="IPR052790">
    <property type="entry name" value="YEATS_domain"/>
</dbReference>
<dbReference type="AlphaFoldDB" id="S4RWZ7"/>
<feature type="compositionally biased region" description="Basic and acidic residues" evidence="3">
    <location>
        <begin position="195"/>
        <end position="204"/>
    </location>
</feature>
<dbReference type="STRING" id="7757.ENSPMAP00000009737"/>
<organism evidence="5">
    <name type="scientific">Petromyzon marinus</name>
    <name type="common">Sea lamprey</name>
    <dbReference type="NCBI Taxonomy" id="7757"/>
    <lineage>
        <taxon>Eukaryota</taxon>
        <taxon>Metazoa</taxon>
        <taxon>Chordata</taxon>
        <taxon>Craniata</taxon>
        <taxon>Vertebrata</taxon>
        <taxon>Cyclostomata</taxon>
        <taxon>Hyperoartia</taxon>
        <taxon>Petromyzontiformes</taxon>
        <taxon>Petromyzontidae</taxon>
        <taxon>Petromyzon</taxon>
    </lineage>
</organism>
<protein>
    <submittedName>
        <fullName evidence="5">MLLT1 super elongation complex subunit a</fullName>
    </submittedName>
</protein>
<dbReference type="Gene3D" id="2.60.40.1970">
    <property type="entry name" value="YEATS domain"/>
    <property type="match status" value="1"/>
</dbReference>
<feature type="domain" description="YEATS" evidence="4">
    <location>
        <begin position="1"/>
        <end position="138"/>
    </location>
</feature>
<dbReference type="GO" id="GO:0008023">
    <property type="term" value="C:transcription elongation factor complex"/>
    <property type="evidence" value="ECO:0007669"/>
    <property type="project" value="TreeGrafter"/>
</dbReference>
<accession>S4RWZ7</accession>
<dbReference type="GO" id="GO:0003682">
    <property type="term" value="F:chromatin binding"/>
    <property type="evidence" value="ECO:0007669"/>
    <property type="project" value="TreeGrafter"/>
</dbReference>
<keyword evidence="1 2" id="KW-0539">Nucleus</keyword>
<feature type="compositionally biased region" description="Basic and acidic residues" evidence="3">
    <location>
        <begin position="245"/>
        <end position="268"/>
    </location>
</feature>
<dbReference type="FunFam" id="2.60.40.1970:FF:000003">
    <property type="entry name" value="MLLT1, super elongation complex subunit"/>
    <property type="match status" value="1"/>
</dbReference>
<evidence type="ECO:0000256" key="2">
    <source>
        <dbReference type="PROSITE-ProRule" id="PRU00376"/>
    </source>
</evidence>